<dbReference type="Gene3D" id="3.10.490.10">
    <property type="entry name" value="Gamma-glutamyl cyclotransferase-like"/>
    <property type="match status" value="1"/>
</dbReference>
<dbReference type="Proteomes" id="UP000050413">
    <property type="component" value="Unassembled WGS sequence"/>
</dbReference>
<dbReference type="InterPro" id="IPR013024">
    <property type="entry name" value="GGCT-like"/>
</dbReference>
<name>A0A0P7YN14_9RHOB</name>
<evidence type="ECO:0000313" key="3">
    <source>
        <dbReference type="EMBL" id="KPP90034.1"/>
    </source>
</evidence>
<dbReference type="STRING" id="1666912.Ga0058931_1578"/>
<dbReference type="InterPro" id="IPR009288">
    <property type="entry name" value="AIG2-like_dom"/>
</dbReference>
<reference evidence="3 4" key="1">
    <citation type="submission" date="2015-09" db="EMBL/GenBank/DDBJ databases">
        <title>Identification and resolution of microdiversity through metagenomic sequencing of parallel consortia.</title>
        <authorList>
            <person name="Nelson W.C."/>
            <person name="Romine M.F."/>
            <person name="Lindemann S.R."/>
        </authorList>
    </citation>
    <scope>NUCLEOTIDE SEQUENCE [LARGE SCALE GENOMIC DNA]</scope>
    <source>
        <strain evidence="3">HL-91</strain>
    </source>
</reference>
<evidence type="ECO:0000313" key="5">
    <source>
        <dbReference type="Proteomes" id="UP000182045"/>
    </source>
</evidence>
<organism evidence="3 4">
    <name type="scientific">Roseibaca calidilacus</name>
    <dbReference type="NCBI Taxonomy" id="1666912"/>
    <lineage>
        <taxon>Bacteria</taxon>
        <taxon>Pseudomonadati</taxon>
        <taxon>Pseudomonadota</taxon>
        <taxon>Alphaproteobacteria</taxon>
        <taxon>Rhodobacterales</taxon>
        <taxon>Paracoccaceae</taxon>
        <taxon>Roseinatronobacter</taxon>
    </lineage>
</organism>
<dbReference type="Pfam" id="PF06094">
    <property type="entry name" value="GGACT"/>
    <property type="match status" value="1"/>
</dbReference>
<feature type="domain" description="Gamma-glutamylcyclotransferase AIG2-like" evidence="1">
    <location>
        <begin position="7"/>
        <end position="105"/>
    </location>
</feature>
<dbReference type="EMBL" id="FBYC01000004">
    <property type="protein sequence ID" value="CUX81139.1"/>
    <property type="molecule type" value="Genomic_DNA"/>
</dbReference>
<sequence>MDDAFFFGYGSLVNRHTHDYPDAQPVTIRGWRREWRMARSLGRTFLSVVPDAGAQIDGLVARVPGNDWAALDIRETGYGRHALGADAFARGPVRPAQIYAIAPQNAQPANPDAPIKLSYLDVVVEGFAQEFGLDGVARFFDTTTGWGPVLDDRTAPLYPRARPVAPALRRLVDDQLANMGVERLSR</sequence>
<gene>
    <name evidence="2" type="ORF">Ga0058931_1578</name>
    <name evidence="3" type="ORF">HLUCCA05_07670</name>
</gene>
<proteinExistence type="predicted"/>
<dbReference type="Proteomes" id="UP000182045">
    <property type="component" value="Unassembled WGS sequence"/>
</dbReference>
<dbReference type="AlphaFoldDB" id="A0A0P7YN14"/>
<dbReference type="PATRIC" id="fig|1666912.4.peg.367"/>
<dbReference type="SUPFAM" id="SSF110857">
    <property type="entry name" value="Gamma-glutamyl cyclotransferase-like"/>
    <property type="match status" value="1"/>
</dbReference>
<evidence type="ECO:0000313" key="4">
    <source>
        <dbReference type="Proteomes" id="UP000050413"/>
    </source>
</evidence>
<dbReference type="EMBL" id="LJSG01000020">
    <property type="protein sequence ID" value="KPP90034.1"/>
    <property type="molecule type" value="Genomic_DNA"/>
</dbReference>
<protein>
    <submittedName>
        <fullName evidence="2">Gamma-glutamyl cyclotransferase, AIG2-like</fullName>
    </submittedName>
</protein>
<keyword evidence="5" id="KW-1185">Reference proteome</keyword>
<dbReference type="CDD" id="cd06661">
    <property type="entry name" value="GGCT_like"/>
    <property type="match status" value="1"/>
</dbReference>
<evidence type="ECO:0000259" key="1">
    <source>
        <dbReference type="Pfam" id="PF06094"/>
    </source>
</evidence>
<evidence type="ECO:0000313" key="2">
    <source>
        <dbReference type="EMBL" id="CUX81139.1"/>
    </source>
</evidence>
<accession>A0A0P7YN14</accession>
<dbReference type="InterPro" id="IPR036568">
    <property type="entry name" value="GGCT-like_sf"/>
</dbReference>
<dbReference type="OrthoDB" id="5567366at2"/>
<comment type="caution">
    <text evidence="3">The sequence shown here is derived from an EMBL/GenBank/DDBJ whole genome shotgun (WGS) entry which is preliminary data.</text>
</comment>
<reference evidence="2 5" key="2">
    <citation type="submission" date="2016-01" db="EMBL/GenBank/DDBJ databases">
        <authorList>
            <person name="Varghese N."/>
        </authorList>
    </citation>
    <scope>NUCLEOTIDE SEQUENCE [LARGE SCALE GENOMIC DNA]</scope>
    <source>
        <strain evidence="2 5">HL-91</strain>
    </source>
</reference>